<sequence>MSNNIQGKVVLITGASSGLGEETARHLASLGAKVVLGARRLERLQALAEQIQQQGGEAVVVQMDVSKREDVEKLAQAALQQFGRIDVLINNAGIMPGAVMSALKVDEWDRMIDVNIKGVLYGIAAVLPTMLAQNSGHIINLSSVAGLKVSSGGGTVYSATK</sequence>
<dbReference type="SMART" id="SM00822">
    <property type="entry name" value="PKS_KR"/>
    <property type="match status" value="1"/>
</dbReference>
<dbReference type="CDD" id="cd05233">
    <property type="entry name" value="SDR_c"/>
    <property type="match status" value="1"/>
</dbReference>
<dbReference type="EMBL" id="UGSQ01000003">
    <property type="protein sequence ID" value="SUB25947.1"/>
    <property type="molecule type" value="Genomic_DNA"/>
</dbReference>
<dbReference type="RefSeq" id="WP_115261337.1">
    <property type="nucleotide sequence ID" value="NZ_PQVJ01000021.1"/>
</dbReference>
<dbReference type="Proteomes" id="UP000255113">
    <property type="component" value="Unassembled WGS sequence"/>
</dbReference>
<reference evidence="5 7" key="2">
    <citation type="submission" date="2019-03" db="EMBL/GenBank/DDBJ databases">
        <title>Genomic Encyclopedia of Type Strains, Phase IV (KMG-IV): sequencing the most valuable type-strain genomes for metagenomic binning, comparative biology and taxonomic classification.</title>
        <authorList>
            <person name="Goeker M."/>
        </authorList>
    </citation>
    <scope>NUCLEOTIDE SEQUENCE [LARGE SCALE GENOMIC DNA]</scope>
    <source>
        <strain evidence="5 7">DSM 17481</strain>
    </source>
</reference>
<dbReference type="Proteomes" id="UP000294683">
    <property type="component" value="Unassembled WGS sequence"/>
</dbReference>
<organism evidence="4 6">
    <name type="scientific">Avibacterium gallinarum</name>
    <name type="common">Pasteurella gallinarum</name>
    <dbReference type="NCBI Taxonomy" id="755"/>
    <lineage>
        <taxon>Bacteria</taxon>
        <taxon>Pseudomonadati</taxon>
        <taxon>Pseudomonadota</taxon>
        <taxon>Gammaproteobacteria</taxon>
        <taxon>Pasteurellales</taxon>
        <taxon>Pasteurellaceae</taxon>
        <taxon>Avibacterium</taxon>
    </lineage>
</organism>
<dbReference type="GO" id="GO:0030497">
    <property type="term" value="P:fatty acid elongation"/>
    <property type="evidence" value="ECO:0007669"/>
    <property type="project" value="TreeGrafter"/>
</dbReference>
<dbReference type="SUPFAM" id="SSF51735">
    <property type="entry name" value="NAD(P)-binding Rossmann-fold domains"/>
    <property type="match status" value="1"/>
</dbReference>
<dbReference type="InterPro" id="IPR036291">
    <property type="entry name" value="NAD(P)-bd_dom_sf"/>
</dbReference>
<dbReference type="AlphaFoldDB" id="A0A379AUD6"/>
<dbReference type="EMBL" id="SNXJ01000002">
    <property type="protein sequence ID" value="TDP29475.1"/>
    <property type="molecule type" value="Genomic_DNA"/>
</dbReference>
<accession>A0A379AUD6</accession>
<dbReference type="Gene3D" id="3.40.50.720">
    <property type="entry name" value="NAD(P)-binding Rossmann-like Domain"/>
    <property type="match status" value="1"/>
</dbReference>
<keyword evidence="2 4" id="KW-0560">Oxidoreductase</keyword>
<dbReference type="PRINTS" id="PR00080">
    <property type="entry name" value="SDRFAMILY"/>
</dbReference>
<dbReference type="InterPro" id="IPR002347">
    <property type="entry name" value="SDR_fam"/>
</dbReference>
<dbReference type="PANTHER" id="PTHR43086:SF3">
    <property type="entry name" value="NADP-DEPENDENT 3-HYDROXY ACID DEHYDROGENASE YDFG"/>
    <property type="match status" value="1"/>
</dbReference>
<evidence type="ECO:0000259" key="3">
    <source>
        <dbReference type="SMART" id="SM00822"/>
    </source>
</evidence>
<evidence type="ECO:0000313" key="4">
    <source>
        <dbReference type="EMBL" id="SUB25947.1"/>
    </source>
</evidence>
<proteinExistence type="inferred from homology"/>
<dbReference type="PANTHER" id="PTHR43086">
    <property type="entry name" value="VERY-LONG-CHAIN 3-OXOOACYL-COA REDUCTASE"/>
    <property type="match status" value="1"/>
</dbReference>
<evidence type="ECO:0000313" key="7">
    <source>
        <dbReference type="Proteomes" id="UP000294683"/>
    </source>
</evidence>
<comment type="similarity">
    <text evidence="1">Belongs to the short-chain dehydrogenases/reductases (SDR) family.</text>
</comment>
<dbReference type="InterPro" id="IPR057326">
    <property type="entry name" value="KR_dom"/>
</dbReference>
<evidence type="ECO:0000313" key="5">
    <source>
        <dbReference type="EMBL" id="TDP29475.1"/>
    </source>
</evidence>
<evidence type="ECO:0000313" key="6">
    <source>
        <dbReference type="Proteomes" id="UP000255113"/>
    </source>
</evidence>
<name>A0A379AUD6_AVIGA</name>
<dbReference type="GO" id="GO:0016491">
    <property type="term" value="F:oxidoreductase activity"/>
    <property type="evidence" value="ECO:0007669"/>
    <property type="project" value="UniProtKB-KW"/>
</dbReference>
<evidence type="ECO:0000256" key="2">
    <source>
        <dbReference type="ARBA" id="ARBA00023002"/>
    </source>
</evidence>
<gene>
    <name evidence="5" type="ORF">EV689_1021</name>
    <name evidence="4" type="ORF">NCTC11188_00265</name>
</gene>
<protein>
    <submittedName>
        <fullName evidence="4">Putative NADP-dependent dehydrogenase</fullName>
        <ecNumber evidence="4">1.-.-.-</ecNumber>
    </submittedName>
    <submittedName>
        <fullName evidence="5">Short subunit dehydrogenase</fullName>
    </submittedName>
</protein>
<reference evidence="4 6" key="1">
    <citation type="submission" date="2018-06" db="EMBL/GenBank/DDBJ databases">
        <authorList>
            <consortium name="Pathogen Informatics"/>
            <person name="Doyle S."/>
        </authorList>
    </citation>
    <scope>NUCLEOTIDE SEQUENCE [LARGE SCALE GENOMIC DNA]</scope>
    <source>
        <strain evidence="4 6">NCTC11188</strain>
    </source>
</reference>
<feature type="domain" description="Ketoreductase" evidence="3">
    <location>
        <begin position="8"/>
        <end position="161"/>
    </location>
</feature>
<dbReference type="PRINTS" id="PR00081">
    <property type="entry name" value="GDHRDH"/>
</dbReference>
<dbReference type="Pfam" id="PF00106">
    <property type="entry name" value="adh_short"/>
    <property type="match status" value="1"/>
</dbReference>
<dbReference type="EC" id="1.-.-.-" evidence="4"/>
<keyword evidence="7" id="KW-1185">Reference proteome</keyword>
<evidence type="ECO:0000256" key="1">
    <source>
        <dbReference type="ARBA" id="ARBA00006484"/>
    </source>
</evidence>